<comment type="caution">
    <text evidence="2">The sequence shown here is derived from an EMBL/GenBank/DDBJ whole genome shotgun (WGS) entry which is preliminary data.</text>
</comment>
<name>A0A506PI96_9FLAO</name>
<sequence length="252" mass="29447">MLSYLRKIRKKLLQQNRVTQYLTYAIGEIILVVIGILIALSINNWNEARKHKITELGFVKSLVKDLNEDLIALESTIEYNDIKVSRLDSLLKYAGTDINAMKNQNQLYSLLRRSLFNRRSFQNQNRTLLKLSALDTEVIRTHVADSLAIFQQALIRLEEQETSYVQILRETYIFSNKLFKNYHFSNEDYVVNVKFTGKLFPPIHTDVNLQDEFFNLAGMARGVSNNYVSNFLRGHLQTTKNLKNFLEKEYKL</sequence>
<gene>
    <name evidence="2" type="ORF">FJ651_10855</name>
</gene>
<keyword evidence="1" id="KW-0472">Membrane</keyword>
<dbReference type="Proteomes" id="UP000317332">
    <property type="component" value="Unassembled WGS sequence"/>
</dbReference>
<dbReference type="Pfam" id="PF19578">
    <property type="entry name" value="DUF6090"/>
    <property type="match status" value="1"/>
</dbReference>
<organism evidence="2 3">
    <name type="scientific">Paucihalobacter ruber</name>
    <dbReference type="NCBI Taxonomy" id="2567861"/>
    <lineage>
        <taxon>Bacteria</taxon>
        <taxon>Pseudomonadati</taxon>
        <taxon>Bacteroidota</taxon>
        <taxon>Flavobacteriia</taxon>
        <taxon>Flavobacteriales</taxon>
        <taxon>Flavobacteriaceae</taxon>
        <taxon>Paucihalobacter</taxon>
    </lineage>
</organism>
<reference evidence="2 3" key="1">
    <citation type="submission" date="2019-06" db="EMBL/GenBank/DDBJ databases">
        <title>Flavobacteriaceae Paucihalobacterium erythroidium CWB-1, complete genome.</title>
        <authorList>
            <person name="Wu S."/>
        </authorList>
    </citation>
    <scope>NUCLEOTIDE SEQUENCE [LARGE SCALE GENOMIC DNA]</scope>
    <source>
        <strain evidence="2 3">CWB-1</strain>
    </source>
</reference>
<feature type="transmembrane region" description="Helical" evidence="1">
    <location>
        <begin position="21"/>
        <end position="42"/>
    </location>
</feature>
<proteinExistence type="predicted"/>
<dbReference type="RefSeq" id="WP_140990554.1">
    <property type="nucleotide sequence ID" value="NZ_VHIQ01000005.1"/>
</dbReference>
<keyword evidence="1" id="KW-1133">Transmembrane helix</keyword>
<evidence type="ECO:0000313" key="3">
    <source>
        <dbReference type="Proteomes" id="UP000317332"/>
    </source>
</evidence>
<evidence type="ECO:0000313" key="2">
    <source>
        <dbReference type="EMBL" id="TPV32807.1"/>
    </source>
</evidence>
<protein>
    <submittedName>
        <fullName evidence="2">Uncharacterized protein</fullName>
    </submittedName>
</protein>
<evidence type="ECO:0000256" key="1">
    <source>
        <dbReference type="SAM" id="Phobius"/>
    </source>
</evidence>
<dbReference type="OrthoDB" id="1414794at2"/>
<dbReference type="EMBL" id="VHIQ01000005">
    <property type="protein sequence ID" value="TPV32807.1"/>
    <property type="molecule type" value="Genomic_DNA"/>
</dbReference>
<accession>A0A506PI96</accession>
<dbReference type="AlphaFoldDB" id="A0A506PI96"/>
<keyword evidence="1" id="KW-0812">Transmembrane</keyword>
<keyword evidence="3" id="KW-1185">Reference proteome</keyword>
<dbReference type="InterPro" id="IPR045749">
    <property type="entry name" value="DUF6090"/>
</dbReference>